<dbReference type="GO" id="GO:0050515">
    <property type="term" value="F:4-(cytidine 5'-diphospho)-2-C-methyl-D-erythritol kinase activity"/>
    <property type="evidence" value="ECO:0007669"/>
    <property type="project" value="UniProtKB-EC"/>
</dbReference>
<dbReference type="HAMAP" id="MF_00061">
    <property type="entry name" value="IspE"/>
    <property type="match status" value="1"/>
</dbReference>
<protein>
    <recommendedName>
        <fullName evidence="2">4-(cytidine 5'-diphospho)-2-C-methyl-D-erythritol kinase</fullName>
        <ecNumber evidence="2">2.7.1.148</ecNumber>
    </recommendedName>
    <alternativeName>
        <fullName evidence="7">4-(cytidine-5'-diphospho)-2-C-methyl-D-erythritol kinase</fullName>
    </alternativeName>
</protein>
<evidence type="ECO:0000313" key="10">
    <source>
        <dbReference type="EMBL" id="CAB4701285.1"/>
    </source>
</evidence>
<evidence type="ECO:0000256" key="7">
    <source>
        <dbReference type="ARBA" id="ARBA00032554"/>
    </source>
</evidence>
<dbReference type="SUPFAM" id="SSF54211">
    <property type="entry name" value="Ribosomal protein S5 domain 2-like"/>
    <property type="match status" value="1"/>
</dbReference>
<evidence type="ECO:0000259" key="8">
    <source>
        <dbReference type="Pfam" id="PF00288"/>
    </source>
</evidence>
<dbReference type="Pfam" id="PF08544">
    <property type="entry name" value="GHMP_kinases_C"/>
    <property type="match status" value="1"/>
</dbReference>
<gene>
    <name evidence="10" type="ORF">UFOPK2399_01379</name>
</gene>
<dbReference type="EMBL" id="CAEZXP010000004">
    <property type="protein sequence ID" value="CAB4701285.1"/>
    <property type="molecule type" value="Genomic_DNA"/>
</dbReference>
<evidence type="ECO:0000256" key="3">
    <source>
        <dbReference type="ARBA" id="ARBA00022679"/>
    </source>
</evidence>
<feature type="domain" description="GHMP kinase N-terminal" evidence="8">
    <location>
        <begin position="58"/>
        <end position="134"/>
    </location>
</feature>
<dbReference type="SUPFAM" id="SSF55060">
    <property type="entry name" value="GHMP Kinase, C-terminal domain"/>
    <property type="match status" value="1"/>
</dbReference>
<dbReference type="Gene3D" id="3.30.70.890">
    <property type="entry name" value="GHMP kinase, C-terminal domain"/>
    <property type="match status" value="1"/>
</dbReference>
<dbReference type="InterPro" id="IPR014721">
    <property type="entry name" value="Ribsml_uS5_D2-typ_fold_subgr"/>
</dbReference>
<dbReference type="InterPro" id="IPR020568">
    <property type="entry name" value="Ribosomal_Su5_D2-typ_SF"/>
</dbReference>
<evidence type="ECO:0000256" key="1">
    <source>
        <dbReference type="ARBA" id="ARBA00009684"/>
    </source>
</evidence>
<dbReference type="EC" id="2.7.1.148" evidence="2"/>
<organism evidence="10">
    <name type="scientific">freshwater metagenome</name>
    <dbReference type="NCBI Taxonomy" id="449393"/>
    <lineage>
        <taxon>unclassified sequences</taxon>
        <taxon>metagenomes</taxon>
        <taxon>ecological metagenomes</taxon>
    </lineage>
</organism>
<dbReference type="PANTHER" id="PTHR43527:SF2">
    <property type="entry name" value="4-DIPHOSPHOCYTIDYL-2-C-METHYL-D-ERYTHRITOL KINASE, CHLOROPLASTIC"/>
    <property type="match status" value="1"/>
</dbReference>
<dbReference type="InterPro" id="IPR004424">
    <property type="entry name" value="IspE"/>
</dbReference>
<evidence type="ECO:0000256" key="4">
    <source>
        <dbReference type="ARBA" id="ARBA00022741"/>
    </source>
</evidence>
<evidence type="ECO:0000256" key="5">
    <source>
        <dbReference type="ARBA" id="ARBA00022777"/>
    </source>
</evidence>
<dbReference type="InterPro" id="IPR013750">
    <property type="entry name" value="GHMP_kinase_C_dom"/>
</dbReference>
<keyword evidence="4" id="KW-0547">Nucleotide-binding</keyword>
<comment type="similarity">
    <text evidence="1">Belongs to the GHMP kinase family. IspE subfamily.</text>
</comment>
<evidence type="ECO:0000256" key="2">
    <source>
        <dbReference type="ARBA" id="ARBA00012052"/>
    </source>
</evidence>
<evidence type="ECO:0000256" key="6">
    <source>
        <dbReference type="ARBA" id="ARBA00022840"/>
    </source>
</evidence>
<dbReference type="PIRSF" id="PIRSF010376">
    <property type="entry name" value="IspE"/>
    <property type="match status" value="1"/>
</dbReference>
<dbReference type="PANTHER" id="PTHR43527">
    <property type="entry name" value="4-DIPHOSPHOCYTIDYL-2-C-METHYL-D-ERYTHRITOL KINASE, CHLOROPLASTIC"/>
    <property type="match status" value="1"/>
</dbReference>
<dbReference type="Pfam" id="PF00288">
    <property type="entry name" value="GHMP_kinases_N"/>
    <property type="match status" value="1"/>
</dbReference>
<proteinExistence type="inferred from homology"/>
<dbReference type="GO" id="GO:0005524">
    <property type="term" value="F:ATP binding"/>
    <property type="evidence" value="ECO:0007669"/>
    <property type="project" value="UniProtKB-KW"/>
</dbReference>
<dbReference type="GO" id="GO:0016114">
    <property type="term" value="P:terpenoid biosynthetic process"/>
    <property type="evidence" value="ECO:0007669"/>
    <property type="project" value="InterPro"/>
</dbReference>
<sequence length="270" mass="28141">MTTVEAYAKLNLALVVGVAGADGYHELWTLFQRISLSDTITLEAADDLEVVGFADDTLVARALEAVATEAAVAPRWRVTIDKRIPVAAGLGGGSADAAAALQLASATLPNPLPPATLHRLARTLGADVPFFLQQGPCVGTGDGSVLEPVELPQGYTIVLALPHDEVKESTGAVYRRFDERNGGDGFAERRAAAEQVLRTMRSPEDLGALPPNDLAQSPLAAELRAAGAFHADASGAGPAVFGLFLHAGEAATVAASIETRAQVWLCEPAW</sequence>
<accession>A0A6J6PWR9</accession>
<dbReference type="Gene3D" id="3.30.230.10">
    <property type="match status" value="1"/>
</dbReference>
<keyword evidence="5" id="KW-0418">Kinase</keyword>
<reference evidence="10" key="1">
    <citation type="submission" date="2020-05" db="EMBL/GenBank/DDBJ databases">
        <authorList>
            <person name="Chiriac C."/>
            <person name="Salcher M."/>
            <person name="Ghai R."/>
            <person name="Kavagutti S V."/>
        </authorList>
    </citation>
    <scope>NUCLEOTIDE SEQUENCE</scope>
</reference>
<evidence type="ECO:0000259" key="9">
    <source>
        <dbReference type="Pfam" id="PF08544"/>
    </source>
</evidence>
<dbReference type="InterPro" id="IPR006204">
    <property type="entry name" value="GHMP_kinase_N_dom"/>
</dbReference>
<keyword evidence="6" id="KW-0067">ATP-binding</keyword>
<feature type="domain" description="GHMP kinase C-terminal" evidence="9">
    <location>
        <begin position="219"/>
        <end position="257"/>
    </location>
</feature>
<dbReference type="InterPro" id="IPR036554">
    <property type="entry name" value="GHMP_kinase_C_sf"/>
</dbReference>
<name>A0A6J6PWR9_9ZZZZ</name>
<keyword evidence="3" id="KW-0808">Transferase</keyword>
<dbReference type="AlphaFoldDB" id="A0A6J6PWR9"/>